<protein>
    <submittedName>
        <fullName evidence="1">Uncharacterized protein</fullName>
    </submittedName>
</protein>
<accession>A0A175VM90</accession>
<sequence length="87" mass="9792">MSASLTTQLTALAQRFRLGLSLEAIQTLPALLEQTASESLSWPAQQQQLLPVLIKRILEQQEREDWLALADELEYELIALFEIVAKG</sequence>
<evidence type="ECO:0000313" key="2">
    <source>
        <dbReference type="Proteomes" id="UP000078435"/>
    </source>
</evidence>
<gene>
    <name evidence="1" type="ORF">LCR_06625</name>
</gene>
<dbReference type="RefSeq" id="WP_026456322.1">
    <property type="nucleotide sequence ID" value="NZ_JMGO02000002.1"/>
</dbReference>
<organism evidence="1 2">
    <name type="scientific">Aeromonas enteropelogenes</name>
    <name type="common">Aeromonas trota</name>
    <dbReference type="NCBI Taxonomy" id="29489"/>
    <lineage>
        <taxon>Bacteria</taxon>
        <taxon>Pseudomonadati</taxon>
        <taxon>Pseudomonadota</taxon>
        <taxon>Gammaproteobacteria</taxon>
        <taxon>Aeromonadales</taxon>
        <taxon>Aeromonadaceae</taxon>
        <taxon>Aeromonas</taxon>
    </lineage>
</organism>
<dbReference type="AlphaFoldDB" id="A0A175VM90"/>
<evidence type="ECO:0000313" key="1">
    <source>
        <dbReference type="EMBL" id="KXU81378.1"/>
    </source>
</evidence>
<dbReference type="Proteomes" id="UP000078435">
    <property type="component" value="Unassembled WGS sequence"/>
</dbReference>
<comment type="caution">
    <text evidence="1">The sequence shown here is derived from an EMBL/GenBank/DDBJ whole genome shotgun (WGS) entry which is preliminary data.</text>
</comment>
<dbReference type="EMBL" id="JMGO02000002">
    <property type="protein sequence ID" value="KXU81378.1"/>
    <property type="molecule type" value="Genomic_DNA"/>
</dbReference>
<reference evidence="1 2" key="1">
    <citation type="submission" date="2016-02" db="EMBL/GenBank/DDBJ databases">
        <title>Draft genome sequence of Aeromonas trota strain 1999lcr isolated from cerebrospinal fluid (CSF).</title>
        <authorList>
            <person name="Dallagassa C.B."/>
            <person name="Prediger K.C."/>
            <person name="Weiss V.A."/>
            <person name="Assis F.E."/>
            <person name="Baura V."/>
            <person name="Cruz L.M."/>
            <person name="Souza E.M."/>
            <person name="Pedrosa F.O."/>
            <person name="Fadel-Picheth C.M."/>
        </authorList>
    </citation>
    <scope>NUCLEOTIDE SEQUENCE [LARGE SCALE GENOMIC DNA]</scope>
    <source>
        <strain evidence="1 2">1999lcr</strain>
    </source>
</reference>
<dbReference type="OrthoDB" id="5592031at2"/>
<name>A0A175VM90_AEREN</name>
<proteinExistence type="predicted"/>